<feature type="transmembrane region" description="Helical" evidence="8">
    <location>
        <begin position="131"/>
        <end position="148"/>
    </location>
</feature>
<evidence type="ECO:0000256" key="7">
    <source>
        <dbReference type="RuleBase" id="RU369079"/>
    </source>
</evidence>
<evidence type="ECO:0000256" key="3">
    <source>
        <dbReference type="ARBA" id="ARBA00022519"/>
    </source>
</evidence>
<dbReference type="InterPro" id="IPR010656">
    <property type="entry name" value="DctM"/>
</dbReference>
<evidence type="ECO:0000256" key="5">
    <source>
        <dbReference type="ARBA" id="ARBA00022989"/>
    </source>
</evidence>
<dbReference type="Pfam" id="PF06808">
    <property type="entry name" value="DctM"/>
    <property type="match status" value="2"/>
</dbReference>
<dbReference type="PIRSF" id="PIRSF006066">
    <property type="entry name" value="HI0050"/>
    <property type="match status" value="1"/>
</dbReference>
<evidence type="ECO:0000256" key="1">
    <source>
        <dbReference type="ARBA" id="ARBA00004429"/>
    </source>
</evidence>
<evidence type="ECO:0000259" key="9">
    <source>
        <dbReference type="Pfam" id="PF06808"/>
    </source>
</evidence>
<keyword evidence="11" id="KW-1185">Reference proteome</keyword>
<feature type="transmembrane region" description="Helical" evidence="8">
    <location>
        <begin position="76"/>
        <end position="94"/>
    </location>
</feature>
<feature type="transmembrane region" description="Helical" evidence="8">
    <location>
        <begin position="396"/>
        <end position="421"/>
    </location>
</feature>
<evidence type="ECO:0000256" key="4">
    <source>
        <dbReference type="ARBA" id="ARBA00022692"/>
    </source>
</evidence>
<evidence type="ECO:0000256" key="6">
    <source>
        <dbReference type="ARBA" id="ARBA00023136"/>
    </source>
</evidence>
<protein>
    <submittedName>
        <fullName evidence="10">TRAP transporter large permease</fullName>
    </submittedName>
</protein>
<accession>A0ABY5XF22</accession>
<dbReference type="PANTHER" id="PTHR33362:SF3">
    <property type="entry name" value="SIALIC ACID TRAP TRANSPORTER PERMEASE PROTEIN SIAT"/>
    <property type="match status" value="1"/>
</dbReference>
<evidence type="ECO:0000256" key="8">
    <source>
        <dbReference type="SAM" id="Phobius"/>
    </source>
</evidence>
<dbReference type="RefSeq" id="WP_027510087.1">
    <property type="nucleotide sequence ID" value="NZ_CP104143.1"/>
</dbReference>
<evidence type="ECO:0000313" key="11">
    <source>
        <dbReference type="Proteomes" id="UP001060123"/>
    </source>
</evidence>
<feature type="transmembrane region" description="Helical" evidence="8">
    <location>
        <begin position="433"/>
        <end position="460"/>
    </location>
</feature>
<dbReference type="Proteomes" id="UP001060123">
    <property type="component" value="Chromosome"/>
</dbReference>
<keyword evidence="6 8" id="KW-0472">Membrane</keyword>
<keyword evidence="3 7" id="KW-0997">Cell inner membrane</keyword>
<organism evidence="10 11">
    <name type="scientific">Rhizobium sullae</name>
    <name type="common">Rhizobium hedysari</name>
    <dbReference type="NCBI Taxonomy" id="50338"/>
    <lineage>
        <taxon>Bacteria</taxon>
        <taxon>Pseudomonadati</taxon>
        <taxon>Pseudomonadota</taxon>
        <taxon>Alphaproteobacteria</taxon>
        <taxon>Hyphomicrobiales</taxon>
        <taxon>Rhizobiaceae</taxon>
        <taxon>Rhizobium/Agrobacterium group</taxon>
        <taxon>Rhizobium</taxon>
    </lineage>
</organism>
<evidence type="ECO:0000313" key="10">
    <source>
        <dbReference type="EMBL" id="UWU13125.1"/>
    </source>
</evidence>
<keyword evidence="7" id="KW-0813">Transport</keyword>
<dbReference type="EMBL" id="CP104143">
    <property type="protein sequence ID" value="UWU13125.1"/>
    <property type="molecule type" value="Genomic_DNA"/>
</dbReference>
<feature type="transmembrane region" description="Helical" evidence="8">
    <location>
        <begin position="41"/>
        <end position="64"/>
    </location>
</feature>
<evidence type="ECO:0000256" key="2">
    <source>
        <dbReference type="ARBA" id="ARBA00022475"/>
    </source>
</evidence>
<feature type="transmembrane region" description="Helical" evidence="8">
    <location>
        <begin position="168"/>
        <end position="193"/>
    </location>
</feature>
<keyword evidence="4 8" id="KW-0812">Transmembrane</keyword>
<feature type="transmembrane region" description="Helical" evidence="8">
    <location>
        <begin position="318"/>
        <end position="341"/>
    </location>
</feature>
<dbReference type="PANTHER" id="PTHR33362">
    <property type="entry name" value="SIALIC ACID TRAP TRANSPORTER PERMEASE PROTEIN SIAT-RELATED"/>
    <property type="match status" value="1"/>
</dbReference>
<name>A0ABY5XF22_RHISU</name>
<feature type="transmembrane region" description="Helical" evidence="8">
    <location>
        <begin position="100"/>
        <end position="119"/>
    </location>
</feature>
<dbReference type="InterPro" id="IPR004681">
    <property type="entry name" value="TRAP_DctM"/>
</dbReference>
<comment type="subcellular location">
    <subcellularLocation>
        <location evidence="1 7">Cell inner membrane</location>
        <topology evidence="1 7">Multi-pass membrane protein</topology>
    </subcellularLocation>
</comment>
<keyword evidence="5 8" id="KW-1133">Transmembrane helix</keyword>
<reference evidence="10" key="1">
    <citation type="submission" date="2022-09" db="EMBL/GenBank/DDBJ databases">
        <title>Australian commercial rhizobial inoculants.</title>
        <authorList>
            <person name="Kohlmeier M.G."/>
            <person name="O'Hara G.W."/>
            <person name="Colombi E."/>
            <person name="Ramsay J.P."/>
            <person name="Terpolilli J."/>
        </authorList>
    </citation>
    <scope>NUCLEOTIDE SEQUENCE</scope>
    <source>
        <strain evidence="10">WSM1592</strain>
    </source>
</reference>
<keyword evidence="2" id="KW-1003">Cell membrane</keyword>
<feature type="domain" description="TRAP C4-dicarboxylate transport system permease DctM subunit" evidence="9">
    <location>
        <begin position="5"/>
        <end position="246"/>
    </location>
</feature>
<feature type="transmembrane region" description="Helical" evidence="8">
    <location>
        <begin position="353"/>
        <end position="384"/>
    </location>
</feature>
<sequence>MLLLVGSFLLLMVIGVPVAISMASASVLYIVLYGVAPDIIVAQRMIAGVESFPLLAVPFFILAGNLMNSAGVTGRIYSFAVALVGWMKGGLAQVNIIGSVIFSGMSGTALADAAGIGTIEIKAMKDHGYPVEAAVGVTAASATLGPIFPPSLPFVIYGMMANVSIGALFMAGILPGIVMTILMMVTVAGFAYARSWGSDAPFDVKQLLSASLEIVVVLLVPVAIYLMMLAGLSMNVSAGIALAALLALDWYFSFSAVMALMTPVILIGGMTMGWFTPTEAAVAAVLWSLFLGLVRYRTMTFATLAKASFDTIETTASVLFIVTAASVFAWLLTVSQAAQLLSTAILSITDNKWVFLILVNLLMLFVGCFLDTIAAITILVPILLPIVMQFQIDPVQFGLIMTLNLMIGLLHPPLGMVLFVLSRVAKLSVERTTMAILPWLVPLFIALFLITFIPSVSLWLPQQLGLLK</sequence>
<feature type="transmembrane region" description="Helical" evidence="8">
    <location>
        <begin position="280"/>
        <end position="298"/>
    </location>
</feature>
<gene>
    <name evidence="10" type="ORF">N2599_13255</name>
</gene>
<feature type="transmembrane region" description="Helical" evidence="8">
    <location>
        <begin position="214"/>
        <end position="244"/>
    </location>
</feature>
<feature type="domain" description="TRAP C4-dicarboxylate transport system permease DctM subunit" evidence="9">
    <location>
        <begin position="255"/>
        <end position="455"/>
    </location>
</feature>
<comment type="function">
    <text evidence="7">Part of the tripartite ATP-independent periplasmic (TRAP) transport system.</text>
</comment>
<proteinExistence type="predicted"/>